<keyword evidence="1" id="KW-0040">ANK repeat</keyword>
<sequence length="810" mass="92458">MDSFQMIFLEAVSIGDTNKINEMLKYGMVDVKYKHKINGWNALHWAARRNFYDICCDLISYGFDLKEKTKEGKTAYEVLPKNASEKLKQLLFIEKVEENKEQMIVNKVECNYTPNYIKYPPFPHINNNKNEISNQNTNSSNIPESPVTQNTEKIFSYGRRGSDVRTRFLLVRTCCINGKEAFKRVTLPGGATVESLKLTIEKAMKLGSVIDVITLPDNIIIENDDQIKEFNDCQKVEVVFDTISKKESKQDNNLSNKDSTIKKNSLLHSNTKDIKIRDKDKYSYIENLGKNVCTKKMNEVKDNFKNDEQSFDIERLKEDDTNLNHDEEFGSDISLQDITGNEEKKMSYVTVDNGFIQEIPSAESPVFDIITSDAIFEDNNSQDTSIIKKVSTKKSNTNLTNSSNDVDHGLRHVASIPRHQFKAEHVEDHVSPKISLEKKEQEDKEHQQFLVTITAAAAVALGIIFINGNVLKRNDVDTATEATAIVDPSAVVIPIEMGNFVNLPTVFIDNSSKNIVNDDKNSNNLNSVTYNLVPSSNIDNQRNNIVENNSNGSSLIIDVNIIPSENIVITTSPIITSTSPTISTITNHTTFFPIVNETNIMFIETSTTTTILPPTDDSFDKITLDVISEEHASTPQLITEPSLASEESNILNNPLPTDSPFILKPTKTSLENDKTIHNTLDEVSTNLQENLKSRETEEPEDIELCLGNRHLLPRIVVNSLERQKRKLSRLINRINEQQKQHCRPDRSRYQVEYHKCPLWRSEKMAYFYQYMRLVYCDDYDKYPDSNKFKRTYGPQISLYEKMYAFHQQKI</sequence>
<dbReference type="Gene3D" id="1.25.40.20">
    <property type="entry name" value="Ankyrin repeat-containing domain"/>
    <property type="match status" value="1"/>
</dbReference>
<dbReference type="InterPro" id="IPR036770">
    <property type="entry name" value="Ankyrin_rpt-contain_sf"/>
</dbReference>
<protein>
    <recommendedName>
        <fullName evidence="4">ANK_REP_REGION domain-containing protein</fullName>
    </recommendedName>
</protein>
<evidence type="ECO:0000313" key="2">
    <source>
        <dbReference type="Proteomes" id="UP000035681"/>
    </source>
</evidence>
<evidence type="ECO:0000313" key="3">
    <source>
        <dbReference type="WBParaSite" id="TCONS_00009070.p1"/>
    </source>
</evidence>
<proteinExistence type="predicted"/>
<dbReference type="Proteomes" id="UP000035681">
    <property type="component" value="Unplaced"/>
</dbReference>
<dbReference type="SMART" id="SM00248">
    <property type="entry name" value="ANK"/>
    <property type="match status" value="1"/>
</dbReference>
<feature type="repeat" description="ANK" evidence="1">
    <location>
        <begin position="38"/>
        <end position="70"/>
    </location>
</feature>
<dbReference type="WBParaSite" id="TCONS_00009070.p1">
    <property type="protein sequence ID" value="TCONS_00009070.p1"/>
    <property type="gene ID" value="XLOC_006918"/>
</dbReference>
<dbReference type="PANTHER" id="PTHR24192:SF3">
    <property type="entry name" value="ANKYRIN REPEAT DOMAIN 40"/>
    <property type="match status" value="1"/>
</dbReference>
<organism evidence="2 3">
    <name type="scientific">Strongyloides stercoralis</name>
    <name type="common">Threadworm</name>
    <dbReference type="NCBI Taxonomy" id="6248"/>
    <lineage>
        <taxon>Eukaryota</taxon>
        <taxon>Metazoa</taxon>
        <taxon>Ecdysozoa</taxon>
        <taxon>Nematoda</taxon>
        <taxon>Chromadorea</taxon>
        <taxon>Rhabditida</taxon>
        <taxon>Tylenchina</taxon>
        <taxon>Panagrolaimomorpha</taxon>
        <taxon>Strongyloidoidea</taxon>
        <taxon>Strongyloididae</taxon>
        <taxon>Strongyloides</taxon>
    </lineage>
</organism>
<dbReference type="PROSITE" id="PS50088">
    <property type="entry name" value="ANK_REPEAT"/>
    <property type="match status" value="1"/>
</dbReference>
<evidence type="ECO:0000256" key="1">
    <source>
        <dbReference type="PROSITE-ProRule" id="PRU00023"/>
    </source>
</evidence>
<name>A0AAF5I1D1_STRER</name>
<dbReference type="InterPro" id="IPR039195">
    <property type="entry name" value="ANKRD40"/>
</dbReference>
<dbReference type="SUPFAM" id="SSF48403">
    <property type="entry name" value="Ankyrin repeat"/>
    <property type="match status" value="1"/>
</dbReference>
<reference evidence="3" key="1">
    <citation type="submission" date="2024-02" db="UniProtKB">
        <authorList>
            <consortium name="WormBaseParasite"/>
        </authorList>
    </citation>
    <scope>IDENTIFICATION</scope>
</reference>
<keyword evidence="2" id="KW-1185">Reference proteome</keyword>
<accession>A0AAF5I1D1</accession>
<dbReference type="InterPro" id="IPR002110">
    <property type="entry name" value="Ankyrin_rpt"/>
</dbReference>
<evidence type="ECO:0008006" key="4">
    <source>
        <dbReference type="Google" id="ProtNLM"/>
    </source>
</evidence>
<dbReference type="PANTHER" id="PTHR24192">
    <property type="entry name" value="ANKYRIN REPEAT DOMAIN 40"/>
    <property type="match status" value="1"/>
</dbReference>
<dbReference type="AlphaFoldDB" id="A0AAF5I1D1"/>